<dbReference type="Proteomes" id="UP000541444">
    <property type="component" value="Unassembled WGS sequence"/>
</dbReference>
<organism evidence="1 2">
    <name type="scientific">Kingdonia uniflora</name>
    <dbReference type="NCBI Taxonomy" id="39325"/>
    <lineage>
        <taxon>Eukaryota</taxon>
        <taxon>Viridiplantae</taxon>
        <taxon>Streptophyta</taxon>
        <taxon>Embryophyta</taxon>
        <taxon>Tracheophyta</taxon>
        <taxon>Spermatophyta</taxon>
        <taxon>Magnoliopsida</taxon>
        <taxon>Ranunculales</taxon>
        <taxon>Circaeasteraceae</taxon>
        <taxon>Kingdonia</taxon>
    </lineage>
</organism>
<evidence type="ECO:0000313" key="1">
    <source>
        <dbReference type="EMBL" id="KAF6136368.1"/>
    </source>
</evidence>
<keyword evidence="2" id="KW-1185">Reference proteome</keyword>
<dbReference type="EMBL" id="JACGCM010002722">
    <property type="protein sequence ID" value="KAF6136368.1"/>
    <property type="molecule type" value="Genomic_DNA"/>
</dbReference>
<comment type="caution">
    <text evidence="1">The sequence shown here is derived from an EMBL/GenBank/DDBJ whole genome shotgun (WGS) entry which is preliminary data.</text>
</comment>
<dbReference type="AlphaFoldDB" id="A0A7J7L1B7"/>
<evidence type="ECO:0000313" key="2">
    <source>
        <dbReference type="Proteomes" id="UP000541444"/>
    </source>
</evidence>
<gene>
    <name evidence="1" type="ORF">GIB67_028058</name>
</gene>
<protein>
    <submittedName>
        <fullName evidence="1">Uncharacterized protein</fullName>
    </submittedName>
</protein>
<accession>A0A7J7L1B7</accession>
<sequence>MVKILSQAMALPIETSPRVRLSIYKYASSRITSSIIILYSCIELHSFVSNISAKHIFQYA</sequence>
<reference evidence="1 2" key="1">
    <citation type="journal article" date="2020" name="IScience">
        <title>Genome Sequencing of the Endangered Kingdonia uniflora (Circaeasteraceae, Ranunculales) Reveals Potential Mechanisms of Evolutionary Specialization.</title>
        <authorList>
            <person name="Sun Y."/>
            <person name="Deng T."/>
            <person name="Zhang A."/>
            <person name="Moore M.J."/>
            <person name="Landis J.B."/>
            <person name="Lin N."/>
            <person name="Zhang H."/>
            <person name="Zhang X."/>
            <person name="Huang J."/>
            <person name="Zhang X."/>
            <person name="Sun H."/>
            <person name="Wang H."/>
        </authorList>
    </citation>
    <scope>NUCLEOTIDE SEQUENCE [LARGE SCALE GENOMIC DNA]</scope>
    <source>
        <strain evidence="1">TB1705</strain>
        <tissue evidence="1">Leaf</tissue>
    </source>
</reference>
<proteinExistence type="predicted"/>
<name>A0A7J7L1B7_9MAGN</name>